<dbReference type="EMBL" id="ADLK01000056">
    <property type="protein sequence ID" value="KMW11170.1"/>
    <property type="molecule type" value="Genomic_DNA"/>
</dbReference>
<evidence type="ECO:0000256" key="1">
    <source>
        <dbReference type="SAM" id="Phobius"/>
    </source>
</evidence>
<dbReference type="OrthoDB" id="2062851at2"/>
<dbReference type="Proteomes" id="UP000037392">
    <property type="component" value="Unassembled WGS sequence"/>
</dbReference>
<organism evidence="2 3">
    <name type="scientific">[Clostridium] citroniae WAL-19142</name>
    <dbReference type="NCBI Taxonomy" id="742734"/>
    <lineage>
        <taxon>Bacteria</taxon>
        <taxon>Bacillati</taxon>
        <taxon>Bacillota</taxon>
        <taxon>Clostridia</taxon>
        <taxon>Lachnospirales</taxon>
        <taxon>Lachnospiraceae</taxon>
        <taxon>Enterocloster</taxon>
    </lineage>
</organism>
<evidence type="ECO:0000313" key="2">
    <source>
        <dbReference type="EMBL" id="KMW11170.1"/>
    </source>
</evidence>
<proteinExistence type="predicted"/>
<keyword evidence="1" id="KW-1133">Transmembrane helix</keyword>
<name>A0A0J9E6C0_9FIRM</name>
<keyword evidence="1" id="KW-0472">Membrane</keyword>
<dbReference type="GeneID" id="93163010"/>
<keyword evidence="1" id="KW-0812">Transmembrane</keyword>
<comment type="caution">
    <text evidence="2">The sequence shown here is derived from an EMBL/GenBank/DDBJ whole genome shotgun (WGS) entry which is preliminary data.</text>
</comment>
<evidence type="ECO:0000313" key="3">
    <source>
        <dbReference type="Proteomes" id="UP000037392"/>
    </source>
</evidence>
<accession>A0A0J9E6C0</accession>
<gene>
    <name evidence="2" type="ORF">HMPREF9470_00457</name>
</gene>
<feature type="transmembrane region" description="Helical" evidence="1">
    <location>
        <begin position="335"/>
        <end position="353"/>
    </location>
</feature>
<sequence length="503" mass="56176">MKHYICVEEHEITYVCGTYRKPGRDPGRGRIVVQDARSVSADADMKGVFMCLAKAHDLAGRKVNLVLGRDLSYMKVLLPKSGDRALRRMAGNELVAEGKCKADCLAAVDIQRGFGERHIPVMVYYMEKEKLDVYTDAMEQAGILHGSTFLVPDCAAAAAQILCKTRNSILIDVEKEGMGLYAVSSGHCLAWRSTPLKAGRFCERNARKLLYEEIAEQAEQIRRQVETDFGSFGPERIVLAGNCLSDMKEAIAFMEQHFKLPCTCADFKVSVEPDVRALRRNMEVNVDPESVSPGALAAIVAQSRRAPGILRLKAIRDGEGDGLFRGLSRIMSRGFALFLLANAAVAAGIFVYIQALSHQTYQDMVSLRGDMNATEYRERYQKIQNLDSRMVEEAARRNAAEIARKAASSYLRKEHFEAFTEAMEPDMQVGSVVYERGHASYLEMVISHNDPAQVPAYVEQVRSSGIFREVSHTLWEKREDVDGWRVYASIRGVLEQGGQNEIQ</sequence>
<reference evidence="2 3" key="1">
    <citation type="submission" date="2011-04" db="EMBL/GenBank/DDBJ databases">
        <title>The Genome Sequence of Clostridium citroniae WAL-19142.</title>
        <authorList>
            <consortium name="The Broad Institute Genome Sequencing Platform"/>
            <person name="Earl A."/>
            <person name="Ward D."/>
            <person name="Feldgarden M."/>
            <person name="Gevers D."/>
            <person name="Warren Y.A."/>
            <person name="Tyrrell K.L."/>
            <person name="Citron D.M."/>
            <person name="Goldstein E.J."/>
            <person name="Daigneault M."/>
            <person name="Allen-Vercoe E."/>
            <person name="Young S.K."/>
            <person name="Zeng Q."/>
            <person name="Gargeya S."/>
            <person name="Fitzgerald M."/>
            <person name="Haas B."/>
            <person name="Abouelleil A."/>
            <person name="Alvarado L."/>
            <person name="Arachchi H.M."/>
            <person name="Berlin A."/>
            <person name="Brown A."/>
            <person name="Chapman S.B."/>
            <person name="Chen Z."/>
            <person name="Dunbar C."/>
            <person name="Freedman E."/>
            <person name="Gearin G."/>
            <person name="Gellesch M."/>
            <person name="Goldberg J."/>
            <person name="Griggs A."/>
            <person name="Gujja S."/>
            <person name="Heilman E.R."/>
            <person name="Heiman D."/>
            <person name="Howarth C."/>
            <person name="Larson L."/>
            <person name="Lui A."/>
            <person name="MacDonald P.J."/>
            <person name="Mehta T."/>
            <person name="Montmayeur A."/>
            <person name="Murphy C."/>
            <person name="Neiman D."/>
            <person name="Pearson M."/>
            <person name="Priest M."/>
            <person name="Roberts A."/>
            <person name="Saif S."/>
            <person name="Shea T."/>
            <person name="Shenoy N."/>
            <person name="Sisk P."/>
            <person name="Stolte C."/>
            <person name="Sykes S."/>
            <person name="White J."/>
            <person name="Yandava C."/>
            <person name="Wortman J."/>
            <person name="Nusbaum C."/>
            <person name="Birren B."/>
        </authorList>
    </citation>
    <scope>NUCLEOTIDE SEQUENCE [LARGE SCALE GENOMIC DNA]</scope>
    <source>
        <strain evidence="2 3">WAL-19142</strain>
    </source>
</reference>
<dbReference type="PATRIC" id="fig|742734.4.peg.487"/>
<protein>
    <recommendedName>
        <fullName evidence="4">Competence protein A</fullName>
    </recommendedName>
</protein>
<evidence type="ECO:0008006" key="4">
    <source>
        <dbReference type="Google" id="ProtNLM"/>
    </source>
</evidence>
<dbReference type="AlphaFoldDB" id="A0A0J9E6C0"/>
<dbReference type="RefSeq" id="WP_048929099.1">
    <property type="nucleotide sequence ID" value="NZ_KQ235875.1"/>
</dbReference>